<keyword evidence="1" id="KW-1133">Transmembrane helix</keyword>
<sequence>MFQSSNSNNSREHCTSVKQQQHKCLATLTIIEGDSIHAENVGGRCPKLEFPGSCGWCTAGAVTLFSLLRAALYFTFHLVVLLILGLLWLWLHPPWDDRSVNYQDFYIISRRKLYRTQGASTCNLQRRDVWLTAPSLEVVSFRMSVPAIMGIMSHFGKRLTYACRKEEGGWC</sequence>
<dbReference type="AlphaFoldDB" id="A0A5B7ECT6"/>
<keyword evidence="3" id="KW-1185">Reference proteome</keyword>
<evidence type="ECO:0000256" key="1">
    <source>
        <dbReference type="SAM" id="Phobius"/>
    </source>
</evidence>
<organism evidence="2 3">
    <name type="scientific">Portunus trituberculatus</name>
    <name type="common">Swimming crab</name>
    <name type="synonym">Neptunus trituberculatus</name>
    <dbReference type="NCBI Taxonomy" id="210409"/>
    <lineage>
        <taxon>Eukaryota</taxon>
        <taxon>Metazoa</taxon>
        <taxon>Ecdysozoa</taxon>
        <taxon>Arthropoda</taxon>
        <taxon>Crustacea</taxon>
        <taxon>Multicrustacea</taxon>
        <taxon>Malacostraca</taxon>
        <taxon>Eumalacostraca</taxon>
        <taxon>Eucarida</taxon>
        <taxon>Decapoda</taxon>
        <taxon>Pleocyemata</taxon>
        <taxon>Brachyura</taxon>
        <taxon>Eubrachyura</taxon>
        <taxon>Portunoidea</taxon>
        <taxon>Portunidae</taxon>
        <taxon>Portuninae</taxon>
        <taxon>Portunus</taxon>
    </lineage>
</organism>
<gene>
    <name evidence="2" type="ORF">E2C01_025383</name>
</gene>
<keyword evidence="1" id="KW-0472">Membrane</keyword>
<proteinExistence type="predicted"/>
<name>A0A5B7ECT6_PORTR</name>
<comment type="caution">
    <text evidence="2">The sequence shown here is derived from an EMBL/GenBank/DDBJ whole genome shotgun (WGS) entry which is preliminary data.</text>
</comment>
<keyword evidence="1" id="KW-0812">Transmembrane</keyword>
<feature type="transmembrane region" description="Helical" evidence="1">
    <location>
        <begin position="70"/>
        <end position="91"/>
    </location>
</feature>
<protein>
    <submittedName>
        <fullName evidence="2">Uncharacterized protein</fullName>
    </submittedName>
</protein>
<evidence type="ECO:0000313" key="2">
    <source>
        <dbReference type="EMBL" id="MPC32080.1"/>
    </source>
</evidence>
<dbReference type="EMBL" id="VSRR010002558">
    <property type="protein sequence ID" value="MPC32080.1"/>
    <property type="molecule type" value="Genomic_DNA"/>
</dbReference>
<reference evidence="2 3" key="1">
    <citation type="submission" date="2019-05" db="EMBL/GenBank/DDBJ databases">
        <title>Another draft genome of Portunus trituberculatus and its Hox gene families provides insights of decapod evolution.</title>
        <authorList>
            <person name="Jeong J.-H."/>
            <person name="Song I."/>
            <person name="Kim S."/>
            <person name="Choi T."/>
            <person name="Kim D."/>
            <person name="Ryu S."/>
            <person name="Kim W."/>
        </authorList>
    </citation>
    <scope>NUCLEOTIDE SEQUENCE [LARGE SCALE GENOMIC DNA]</scope>
    <source>
        <tissue evidence="2">Muscle</tissue>
    </source>
</reference>
<dbReference type="Proteomes" id="UP000324222">
    <property type="component" value="Unassembled WGS sequence"/>
</dbReference>
<accession>A0A5B7ECT6</accession>
<evidence type="ECO:0000313" key="3">
    <source>
        <dbReference type="Proteomes" id="UP000324222"/>
    </source>
</evidence>